<dbReference type="Gene3D" id="1.25.40.20">
    <property type="entry name" value="Ankyrin repeat-containing domain"/>
    <property type="match status" value="1"/>
</dbReference>
<feature type="chain" id="PRO_5020825964" evidence="1">
    <location>
        <begin position="24"/>
        <end position="76"/>
    </location>
</feature>
<comment type="caution">
    <text evidence="2">The sequence shown here is derived from an EMBL/GenBank/DDBJ whole genome shotgun (WGS) entry which is preliminary data.</text>
</comment>
<dbReference type="RefSeq" id="WP_094789617.1">
    <property type="nucleotide sequence ID" value="NZ_NDXW01000003.1"/>
</dbReference>
<dbReference type="Proteomes" id="UP000257039">
    <property type="component" value="Unassembled WGS sequence"/>
</dbReference>
<keyword evidence="3" id="KW-1185">Reference proteome</keyword>
<keyword evidence="1" id="KW-0732">Signal</keyword>
<evidence type="ECO:0000313" key="3">
    <source>
        <dbReference type="Proteomes" id="UP000257039"/>
    </source>
</evidence>
<organism evidence="2 3">
    <name type="scientific">Zooshikella ganghwensis</name>
    <dbReference type="NCBI Taxonomy" id="202772"/>
    <lineage>
        <taxon>Bacteria</taxon>
        <taxon>Pseudomonadati</taxon>
        <taxon>Pseudomonadota</taxon>
        <taxon>Gammaproteobacteria</taxon>
        <taxon>Oceanospirillales</taxon>
        <taxon>Zooshikellaceae</taxon>
        <taxon>Zooshikella</taxon>
    </lineage>
</organism>
<evidence type="ECO:0000256" key="1">
    <source>
        <dbReference type="SAM" id="SignalP"/>
    </source>
</evidence>
<dbReference type="PROSITE" id="PS51257">
    <property type="entry name" value="PROKAR_LIPOPROTEIN"/>
    <property type="match status" value="1"/>
</dbReference>
<dbReference type="Pfam" id="PF13637">
    <property type="entry name" value="Ank_4"/>
    <property type="match status" value="1"/>
</dbReference>
<sequence length="76" mass="8107">MLKKIKLGALVILISTLSIGCVAQKQDSFVPFTTDKETLKLYLDGGADINAADEQGLTALHIAARAIAYKNTTKSV</sequence>
<name>A0A4P9VFB7_9GAMM</name>
<gene>
    <name evidence="2" type="ORF">B9G39_26535</name>
</gene>
<protein>
    <submittedName>
        <fullName evidence="2">Uncharacterized protein</fullName>
    </submittedName>
</protein>
<evidence type="ECO:0000313" key="2">
    <source>
        <dbReference type="EMBL" id="RDH41788.1"/>
    </source>
</evidence>
<dbReference type="InterPro" id="IPR036770">
    <property type="entry name" value="Ankyrin_rpt-contain_sf"/>
</dbReference>
<dbReference type="InterPro" id="IPR002110">
    <property type="entry name" value="Ankyrin_rpt"/>
</dbReference>
<accession>A0A4P9VFB7</accession>
<proteinExistence type="predicted"/>
<dbReference type="EMBL" id="NDXW01000003">
    <property type="protein sequence ID" value="RDH41788.1"/>
    <property type="molecule type" value="Genomic_DNA"/>
</dbReference>
<feature type="signal peptide" evidence="1">
    <location>
        <begin position="1"/>
        <end position="23"/>
    </location>
</feature>
<dbReference type="AlphaFoldDB" id="A0A4P9VFB7"/>
<dbReference type="SUPFAM" id="SSF48403">
    <property type="entry name" value="Ankyrin repeat"/>
    <property type="match status" value="1"/>
</dbReference>
<reference evidence="2 3" key="1">
    <citation type="submission" date="2017-04" db="EMBL/GenBank/DDBJ databases">
        <title>Draft genome sequence of Zooshikella ganghwensis VG4 isolated from Red Sea sediments.</title>
        <authorList>
            <person name="Rehman Z."/>
            <person name="Alam I."/>
            <person name="Kamau A."/>
            <person name="Bajic V."/>
            <person name="Leiknes T."/>
        </authorList>
    </citation>
    <scope>NUCLEOTIDE SEQUENCE [LARGE SCALE GENOMIC DNA]</scope>
    <source>
        <strain evidence="2 3">VG4</strain>
    </source>
</reference>